<evidence type="ECO:0000259" key="7">
    <source>
        <dbReference type="PROSITE" id="PS51383"/>
    </source>
</evidence>
<dbReference type="EC" id="4.2.1.136" evidence="6"/>
<keyword evidence="2 6" id="KW-0067">ATP-binding</keyword>
<feature type="binding site" evidence="6">
    <location>
        <position position="100"/>
    </location>
    <ligand>
        <name>(6S)-NADPHX</name>
        <dbReference type="ChEBI" id="CHEBI:64076"/>
    </ligand>
</feature>
<accession>A0A1F5KSB5</accession>
<comment type="subunit">
    <text evidence="6">Homotetramer.</text>
</comment>
<dbReference type="STRING" id="1797785.A3B45_03490"/>
<dbReference type="GO" id="GO:0052855">
    <property type="term" value="F:ADP-dependent NAD(P)H-hydrate dehydratase activity"/>
    <property type="evidence" value="ECO:0007669"/>
    <property type="project" value="UniProtKB-UniRule"/>
</dbReference>
<dbReference type="GO" id="GO:0052856">
    <property type="term" value="F:NAD(P)HX epimerase activity"/>
    <property type="evidence" value="ECO:0007669"/>
    <property type="project" value="TreeGrafter"/>
</dbReference>
<feature type="binding site" evidence="6">
    <location>
        <position position="151"/>
    </location>
    <ligand>
        <name>(6S)-NADPHX</name>
        <dbReference type="ChEBI" id="CHEBI:64076"/>
    </ligand>
</feature>
<evidence type="ECO:0000256" key="6">
    <source>
        <dbReference type="HAMAP-Rule" id="MF_01965"/>
    </source>
</evidence>
<dbReference type="SUPFAM" id="SSF53613">
    <property type="entry name" value="Ribokinase-like"/>
    <property type="match status" value="1"/>
</dbReference>
<evidence type="ECO:0000256" key="2">
    <source>
        <dbReference type="ARBA" id="ARBA00022840"/>
    </source>
</evidence>
<organism evidence="8 9">
    <name type="scientific">Candidatus Daviesbacteria bacterium RIFCSPLOWO2_01_FULL_39_12</name>
    <dbReference type="NCBI Taxonomy" id="1797785"/>
    <lineage>
        <taxon>Bacteria</taxon>
        <taxon>Candidatus Daviesiibacteriota</taxon>
    </lineage>
</organism>
<dbReference type="InterPro" id="IPR029056">
    <property type="entry name" value="Ribokinase-like"/>
</dbReference>
<dbReference type="EMBL" id="MFDM01000014">
    <property type="protein sequence ID" value="OGE43724.1"/>
    <property type="molecule type" value="Genomic_DNA"/>
</dbReference>
<dbReference type="PANTHER" id="PTHR12592:SF0">
    <property type="entry name" value="ATP-DEPENDENT (S)-NAD(P)H-HYDRATE DEHYDRATASE"/>
    <property type="match status" value="1"/>
</dbReference>
<evidence type="ECO:0000313" key="8">
    <source>
        <dbReference type="EMBL" id="OGE43724.1"/>
    </source>
</evidence>
<dbReference type="Gene3D" id="3.40.1190.20">
    <property type="match status" value="1"/>
</dbReference>
<keyword evidence="4 6" id="KW-0520">NAD</keyword>
<evidence type="ECO:0000256" key="5">
    <source>
        <dbReference type="ARBA" id="ARBA00023239"/>
    </source>
</evidence>
<dbReference type="GO" id="GO:0005524">
    <property type="term" value="F:ATP binding"/>
    <property type="evidence" value="ECO:0007669"/>
    <property type="project" value="UniProtKB-KW"/>
</dbReference>
<keyword evidence="5 6" id="KW-0456">Lyase</keyword>
<evidence type="ECO:0000256" key="1">
    <source>
        <dbReference type="ARBA" id="ARBA00022741"/>
    </source>
</evidence>
<dbReference type="InterPro" id="IPR000631">
    <property type="entry name" value="CARKD"/>
</dbReference>
<comment type="caution">
    <text evidence="8">The sequence shown here is derived from an EMBL/GenBank/DDBJ whole genome shotgun (WGS) entry which is preliminary data.</text>
</comment>
<dbReference type="CDD" id="cd01171">
    <property type="entry name" value="YXKO-related"/>
    <property type="match status" value="1"/>
</dbReference>
<comment type="catalytic activity">
    <reaction evidence="6">
        <text>(6S)-NADHX + ADP = AMP + phosphate + NADH + H(+)</text>
        <dbReference type="Rhea" id="RHEA:32223"/>
        <dbReference type="ChEBI" id="CHEBI:15378"/>
        <dbReference type="ChEBI" id="CHEBI:43474"/>
        <dbReference type="ChEBI" id="CHEBI:57945"/>
        <dbReference type="ChEBI" id="CHEBI:64074"/>
        <dbReference type="ChEBI" id="CHEBI:456215"/>
        <dbReference type="ChEBI" id="CHEBI:456216"/>
        <dbReference type="EC" id="4.2.1.136"/>
    </reaction>
</comment>
<comment type="similarity">
    <text evidence="6">Belongs to the NnrD/CARKD family.</text>
</comment>
<feature type="binding site" evidence="6">
    <location>
        <position position="217"/>
    </location>
    <ligand>
        <name>AMP</name>
        <dbReference type="ChEBI" id="CHEBI:456215"/>
    </ligand>
</feature>
<evidence type="ECO:0000256" key="4">
    <source>
        <dbReference type="ARBA" id="ARBA00023027"/>
    </source>
</evidence>
<feature type="domain" description="YjeF C-terminal" evidence="7">
    <location>
        <begin position="7"/>
        <end position="277"/>
    </location>
</feature>
<sequence>MSLSKLTKKWVASKLPKRPKDANKGTFGKVLVIAGSENYPGAAYLCCAAAYRTGAGLVTLATTDSVKVIVSRKLPEVTLLSLDEVFDKLNEYDVLLIGPGLGQSGETVVFVKQLIKEKLPKTVIDGDGLNILSKMESWWERLREEVVLTPHPGEMVRLTGLSIKEIQSNRESIAIRFAKKWKKVVVLKGANTVIASPGGEVAVSPFANPALATAGTGDILAGILAGLIAQKMDLFDAAGAAIYLHGQAGEKLKEEFTEGGAIASDLLKILPQVLKSLKE</sequence>
<dbReference type="GO" id="GO:0046496">
    <property type="term" value="P:nicotinamide nucleotide metabolic process"/>
    <property type="evidence" value="ECO:0007669"/>
    <property type="project" value="UniProtKB-UniRule"/>
</dbReference>
<feature type="binding site" evidence="6">
    <location>
        <position position="218"/>
    </location>
    <ligand>
        <name>(6S)-NADPHX</name>
        <dbReference type="ChEBI" id="CHEBI:64076"/>
    </ligand>
</feature>
<dbReference type="PANTHER" id="PTHR12592">
    <property type="entry name" value="ATP-DEPENDENT (S)-NAD(P)H-HYDRATE DEHYDRATASE FAMILY MEMBER"/>
    <property type="match status" value="1"/>
</dbReference>
<evidence type="ECO:0000256" key="3">
    <source>
        <dbReference type="ARBA" id="ARBA00022857"/>
    </source>
</evidence>
<keyword evidence="1 6" id="KW-0547">Nucleotide-binding</keyword>
<comment type="catalytic activity">
    <reaction evidence="6">
        <text>(6S)-NADPHX + ADP = AMP + phosphate + NADPH + H(+)</text>
        <dbReference type="Rhea" id="RHEA:32235"/>
        <dbReference type="ChEBI" id="CHEBI:15378"/>
        <dbReference type="ChEBI" id="CHEBI:43474"/>
        <dbReference type="ChEBI" id="CHEBI:57783"/>
        <dbReference type="ChEBI" id="CHEBI:64076"/>
        <dbReference type="ChEBI" id="CHEBI:456215"/>
        <dbReference type="ChEBI" id="CHEBI:456216"/>
        <dbReference type="EC" id="4.2.1.136"/>
    </reaction>
</comment>
<name>A0A1F5KSB5_9BACT</name>
<comment type="cofactor">
    <cofactor evidence="6">
        <name>Mg(2+)</name>
        <dbReference type="ChEBI" id="CHEBI:18420"/>
    </cofactor>
</comment>
<reference evidence="8 9" key="1">
    <citation type="journal article" date="2016" name="Nat. Commun.">
        <title>Thousands of microbial genomes shed light on interconnected biogeochemical processes in an aquifer system.</title>
        <authorList>
            <person name="Anantharaman K."/>
            <person name="Brown C.T."/>
            <person name="Hug L.A."/>
            <person name="Sharon I."/>
            <person name="Castelle C.J."/>
            <person name="Probst A.J."/>
            <person name="Thomas B.C."/>
            <person name="Singh A."/>
            <person name="Wilkins M.J."/>
            <person name="Karaoz U."/>
            <person name="Brodie E.L."/>
            <person name="Williams K.H."/>
            <person name="Hubbard S.S."/>
            <person name="Banfield J.F."/>
        </authorList>
    </citation>
    <scope>NUCLEOTIDE SEQUENCE [LARGE SCALE GENOMIC DNA]</scope>
</reference>
<protein>
    <recommendedName>
        <fullName evidence="6">ADP-dependent (S)-NAD(P)H-hydrate dehydratase</fullName>
        <ecNumber evidence="6">4.2.1.136</ecNumber>
    </recommendedName>
    <alternativeName>
        <fullName evidence="6">ADP-dependent NAD(P)HX dehydratase</fullName>
    </alternativeName>
</protein>
<comment type="function">
    <text evidence="6">Catalyzes the dehydration of the S-form of NAD(P)HX at the expense of ADP, which is converted to AMP. Together with NAD(P)HX epimerase, which catalyzes the epimerization of the S- and R-forms, the enzyme allows the repair of both epimers of NAD(P)HX, a damaged form of NAD(P)H that is a result of enzymatic or heat-dependent hydration.</text>
</comment>
<keyword evidence="3 6" id="KW-0521">NADP</keyword>
<evidence type="ECO:0000313" key="9">
    <source>
        <dbReference type="Proteomes" id="UP000178565"/>
    </source>
</evidence>
<dbReference type="GO" id="GO:0110051">
    <property type="term" value="P:metabolite repair"/>
    <property type="evidence" value="ECO:0007669"/>
    <property type="project" value="TreeGrafter"/>
</dbReference>
<proteinExistence type="inferred from homology"/>
<feature type="binding site" evidence="6">
    <location>
        <position position="42"/>
    </location>
    <ligand>
        <name>(6S)-NADPHX</name>
        <dbReference type="ChEBI" id="CHEBI:64076"/>
    </ligand>
</feature>
<dbReference type="Pfam" id="PF01256">
    <property type="entry name" value="Carb_kinase"/>
    <property type="match status" value="1"/>
</dbReference>
<feature type="binding site" evidence="6">
    <location>
        <begin position="188"/>
        <end position="192"/>
    </location>
    <ligand>
        <name>AMP</name>
        <dbReference type="ChEBI" id="CHEBI:456215"/>
    </ligand>
</feature>
<dbReference type="AlphaFoldDB" id="A0A1F5KSB5"/>
<dbReference type="PROSITE" id="PS51383">
    <property type="entry name" value="YJEF_C_3"/>
    <property type="match status" value="1"/>
</dbReference>
<dbReference type="Proteomes" id="UP000178565">
    <property type="component" value="Unassembled WGS sequence"/>
</dbReference>
<dbReference type="NCBIfam" id="TIGR00196">
    <property type="entry name" value="yjeF_cterm"/>
    <property type="match status" value="1"/>
</dbReference>
<gene>
    <name evidence="6" type="primary">nnrD</name>
    <name evidence="8" type="ORF">A3B45_03490</name>
</gene>
<dbReference type="HAMAP" id="MF_01965">
    <property type="entry name" value="NADHX_dehydratase"/>
    <property type="match status" value="1"/>
</dbReference>